<dbReference type="SUPFAM" id="SSF74650">
    <property type="entry name" value="Galactose mutarotase-like"/>
    <property type="match status" value="1"/>
</dbReference>
<evidence type="ECO:0000313" key="1">
    <source>
        <dbReference type="EMBL" id="MDT0264426.1"/>
    </source>
</evidence>
<comment type="caution">
    <text evidence="1">The sequence shown here is derived from an EMBL/GenBank/DDBJ whole genome shotgun (WGS) entry which is preliminary data.</text>
</comment>
<organism evidence="1 2">
    <name type="scientific">Jatrophihabitans lederbergiae</name>
    <dbReference type="NCBI Taxonomy" id="3075547"/>
    <lineage>
        <taxon>Bacteria</taxon>
        <taxon>Bacillati</taxon>
        <taxon>Actinomycetota</taxon>
        <taxon>Actinomycetes</taxon>
        <taxon>Jatrophihabitantales</taxon>
        <taxon>Jatrophihabitantaceae</taxon>
        <taxon>Jatrophihabitans</taxon>
    </lineage>
</organism>
<reference evidence="2" key="1">
    <citation type="submission" date="2023-07" db="EMBL/GenBank/DDBJ databases">
        <title>30 novel species of actinomycetes from the DSMZ collection.</title>
        <authorList>
            <person name="Nouioui I."/>
        </authorList>
    </citation>
    <scope>NUCLEOTIDE SEQUENCE [LARGE SCALE GENOMIC DNA]</scope>
    <source>
        <strain evidence="2">DSM 44399</strain>
    </source>
</reference>
<dbReference type="Pfam" id="PF01263">
    <property type="entry name" value="Aldose_epim"/>
    <property type="match status" value="1"/>
</dbReference>
<dbReference type="Proteomes" id="UP001183176">
    <property type="component" value="Unassembled WGS sequence"/>
</dbReference>
<dbReference type="Gene3D" id="2.70.98.10">
    <property type="match status" value="1"/>
</dbReference>
<dbReference type="RefSeq" id="WP_311425563.1">
    <property type="nucleotide sequence ID" value="NZ_JAVREH010000106.1"/>
</dbReference>
<dbReference type="EMBL" id="JAVREH010000106">
    <property type="protein sequence ID" value="MDT0264426.1"/>
    <property type="molecule type" value="Genomic_DNA"/>
</dbReference>
<proteinExistence type="predicted"/>
<protein>
    <submittedName>
        <fullName evidence="1">Aldose 1-epimerase family protein</fullName>
    </submittedName>
</protein>
<dbReference type="CDD" id="cd09022">
    <property type="entry name" value="Aldose_epim_Ec_YihR"/>
    <property type="match status" value="1"/>
</dbReference>
<keyword evidence="2" id="KW-1185">Reference proteome</keyword>
<dbReference type="PANTHER" id="PTHR10091:SF0">
    <property type="entry name" value="GALACTOSE MUTAROTASE"/>
    <property type="match status" value="1"/>
</dbReference>
<gene>
    <name evidence="1" type="ORF">RM423_24020</name>
</gene>
<dbReference type="InterPro" id="IPR011013">
    <property type="entry name" value="Gal_mutarotase_sf_dom"/>
</dbReference>
<dbReference type="PANTHER" id="PTHR10091">
    <property type="entry name" value="ALDOSE-1-EPIMERASE"/>
    <property type="match status" value="1"/>
</dbReference>
<dbReference type="InterPro" id="IPR037480">
    <property type="entry name" value="YihR-like"/>
</dbReference>
<name>A0ABU2JI55_9ACTN</name>
<dbReference type="InterPro" id="IPR014718">
    <property type="entry name" value="GH-type_carb-bd"/>
</dbReference>
<dbReference type="InterPro" id="IPR008183">
    <property type="entry name" value="Aldose_1/G6P_1-epimerase"/>
</dbReference>
<sequence>MIPPSGQQFELRCGEQHATIVEVGGGVRAYRVGDRDVLQPYPVDAMCDGAHGAPLIPWPNRLADGRYRFDETDYQVALTEPDKHNAIHGLLRWRSWRPVHQSEDRIVMAARLHPLEGYPFLLDVEIQYLLDTAGLTVTTTATNAGDRPCPYGCGQHPYLAPSSGLIDDCTVRLAAETRIVTDPARELPTGVEAVEGTPFDFRAGRRIGDLQVDYAFTDLVRDHEGRAWVILTAPDGDSVELWVDRSYPIVELYTADTLAVHRRRRGLGTEPMTCPPNAFQSGRGVARLKPGESKVTAWGVRLAP</sequence>
<evidence type="ECO:0000313" key="2">
    <source>
        <dbReference type="Proteomes" id="UP001183176"/>
    </source>
</evidence>
<accession>A0ABU2JI55</accession>